<dbReference type="Gene3D" id="3.20.20.450">
    <property type="entry name" value="EAL domain"/>
    <property type="match status" value="1"/>
</dbReference>
<feature type="domain" description="PAC" evidence="11">
    <location>
        <begin position="1305"/>
        <end position="1355"/>
    </location>
</feature>
<evidence type="ECO:0000259" key="10">
    <source>
        <dbReference type="PROSITE" id="PS50112"/>
    </source>
</evidence>
<gene>
    <name evidence="14" type="ORF">MNBD_NITROSPINAE02-102</name>
</gene>
<dbReference type="FunFam" id="3.20.20.450:FF:000001">
    <property type="entry name" value="Cyclic di-GMP phosphodiesterase yahA"/>
    <property type="match status" value="1"/>
</dbReference>
<dbReference type="SMART" id="SM00267">
    <property type="entry name" value="GGDEF"/>
    <property type="match status" value="1"/>
</dbReference>
<keyword evidence="7" id="KW-0902">Two-component regulatory system</keyword>
<dbReference type="InterPro" id="IPR001633">
    <property type="entry name" value="EAL_dom"/>
</dbReference>
<name>A0A3B1C7W3_9ZZZZ</name>
<keyword evidence="8" id="KW-0175">Coiled coil</keyword>
<feature type="domain" description="PAS" evidence="10">
    <location>
        <begin position="1352"/>
        <end position="1398"/>
    </location>
</feature>
<dbReference type="InterPro" id="IPR052155">
    <property type="entry name" value="Biofilm_reg_signaling"/>
</dbReference>
<dbReference type="GO" id="GO:0016020">
    <property type="term" value="C:membrane"/>
    <property type="evidence" value="ECO:0007669"/>
    <property type="project" value="UniProtKB-SubCell"/>
</dbReference>
<dbReference type="Gene3D" id="2.10.70.100">
    <property type="match status" value="1"/>
</dbReference>
<dbReference type="GO" id="GO:0016301">
    <property type="term" value="F:kinase activity"/>
    <property type="evidence" value="ECO:0007669"/>
    <property type="project" value="UniProtKB-KW"/>
</dbReference>
<dbReference type="InterPro" id="IPR029787">
    <property type="entry name" value="Nucleotide_cyclase"/>
</dbReference>
<evidence type="ECO:0000256" key="4">
    <source>
        <dbReference type="ARBA" id="ARBA00022741"/>
    </source>
</evidence>
<dbReference type="FunFam" id="3.30.70.270:FF:000001">
    <property type="entry name" value="Diguanylate cyclase domain protein"/>
    <property type="match status" value="1"/>
</dbReference>
<dbReference type="NCBIfam" id="TIGR00254">
    <property type="entry name" value="GGDEF"/>
    <property type="match status" value="1"/>
</dbReference>
<evidence type="ECO:0000313" key="14">
    <source>
        <dbReference type="EMBL" id="VAX24242.1"/>
    </source>
</evidence>
<evidence type="ECO:0000256" key="3">
    <source>
        <dbReference type="ARBA" id="ARBA00022679"/>
    </source>
</evidence>
<keyword evidence="9" id="KW-0812">Transmembrane</keyword>
<evidence type="ECO:0000256" key="5">
    <source>
        <dbReference type="ARBA" id="ARBA00022777"/>
    </source>
</evidence>
<protein>
    <submittedName>
        <fullName evidence="14">Diguanylate cyclase/phosphodiesterase (GGDEF &amp; EAL domains) with PAS/PAC sensor(S)</fullName>
    </submittedName>
</protein>
<feature type="domain" description="EAL" evidence="12">
    <location>
        <begin position="1651"/>
        <end position="1904"/>
    </location>
</feature>
<dbReference type="SUPFAM" id="SSF55785">
    <property type="entry name" value="PYP-like sensor domain (PAS domain)"/>
    <property type="match status" value="9"/>
</dbReference>
<reference evidence="14" key="1">
    <citation type="submission" date="2018-06" db="EMBL/GenBank/DDBJ databases">
        <authorList>
            <person name="Zhirakovskaya E."/>
        </authorList>
    </citation>
    <scope>NUCLEOTIDE SEQUENCE</scope>
</reference>
<dbReference type="NCBIfam" id="TIGR00229">
    <property type="entry name" value="sensory_box"/>
    <property type="match status" value="8"/>
</dbReference>
<dbReference type="Pfam" id="PF00990">
    <property type="entry name" value="GGDEF"/>
    <property type="match status" value="1"/>
</dbReference>
<dbReference type="Gene3D" id="3.30.450.20">
    <property type="entry name" value="PAS domain"/>
    <property type="match status" value="11"/>
</dbReference>
<dbReference type="InterPro" id="IPR035919">
    <property type="entry name" value="EAL_sf"/>
</dbReference>
<evidence type="ECO:0000256" key="6">
    <source>
        <dbReference type="ARBA" id="ARBA00022840"/>
    </source>
</evidence>
<dbReference type="CDD" id="cd01949">
    <property type="entry name" value="GGDEF"/>
    <property type="match status" value="1"/>
</dbReference>
<comment type="subcellular location">
    <subcellularLocation>
        <location evidence="1">Membrane</location>
    </subcellularLocation>
</comment>
<evidence type="ECO:0000256" key="1">
    <source>
        <dbReference type="ARBA" id="ARBA00004370"/>
    </source>
</evidence>
<evidence type="ECO:0000259" key="13">
    <source>
        <dbReference type="PROSITE" id="PS50887"/>
    </source>
</evidence>
<dbReference type="Pfam" id="PF00563">
    <property type="entry name" value="EAL"/>
    <property type="match status" value="1"/>
</dbReference>
<dbReference type="SUPFAM" id="SSF103190">
    <property type="entry name" value="Sensory domain-like"/>
    <property type="match status" value="2"/>
</dbReference>
<dbReference type="Pfam" id="PF13188">
    <property type="entry name" value="PAS_8"/>
    <property type="match status" value="1"/>
</dbReference>
<dbReference type="InterPro" id="IPR029151">
    <property type="entry name" value="Sensor-like_sf"/>
</dbReference>
<dbReference type="InterPro" id="IPR035965">
    <property type="entry name" value="PAS-like_dom_sf"/>
</dbReference>
<dbReference type="InterPro" id="IPR001610">
    <property type="entry name" value="PAC"/>
</dbReference>
<dbReference type="CDD" id="cd01948">
    <property type="entry name" value="EAL"/>
    <property type="match status" value="1"/>
</dbReference>
<keyword evidence="5" id="KW-0418">Kinase</keyword>
<evidence type="ECO:0000256" key="2">
    <source>
        <dbReference type="ARBA" id="ARBA00022553"/>
    </source>
</evidence>
<dbReference type="PANTHER" id="PTHR44757:SF2">
    <property type="entry name" value="BIOFILM ARCHITECTURE MAINTENANCE PROTEIN MBAA"/>
    <property type="match status" value="1"/>
</dbReference>
<sequence>MLKRFLIVFLPVAILLSGFVWYLHRSELRAEMALVELQLNDDVASKASNIKAHFKNIMSDLEFLSELHTLRRFASESPQKSEDKEGHYSIDLENDLKSVSLRKGLYDQIRYISSGGMELMRVNYNGGKPVVAERRELQNKAGRYYIEKLAKLGKGEFFISRLDLNVENNIIQKPYKPVIRLGTPVFGSGGERHGILIFNFMAGDLLKEFEMVSGRLSAGDSHLVNSEEYWLAGPEPEDKWGFLFADRKKKTFGRAFPAAWQKINARKSGQFYIGDDLFTFTTVYPDLMVAGSDFEPVAGASSGDAVKSWKIIFRYPVESLFDIADSKRGDLLNNMAQLYAILLLMLGAGAFVIARTLTVRREAEVALHESELRIRKLSEAAFEGIATTEKGKIIEYNDTFATMFGYTDDNMMGISVLKLSAPEDRAIVSANIAKGYEGIFEVKGLRKDGSVFPIEVHGIAAPYLGRSVRVTAIRDITERKQAEEALYKSERNLAEAQKIARMGSFNWNMIDRTARWSRGMCSVFGVDYDSFNPTYQNFLDMVHPDDRESVDEVTQQSFKGVSPRDFTFRIIRPDKVKRILEYSCKITMDYEGKAIEMIGTVLDITERKQAEDDISKMFSLSPDMIWAGTLDGILTNVNPASKQILGYETYDLIGKSFLEMLHPEDVEQTKDELAAALRGVRNHYIENRYRCKNGDCKWIGWTAQSIVSEGTFYAIGRDITEQKESKELASRFGRILENSSNEIFIFDADSLKFIQVSQGALNNLGYTIEEIRKLTVLDLKTESTRESFTKMTKPLRSGEKESIFFITAHTRKDGSTYPVEVRLQFSTDETLPIFIAVLQDITEREEADEALKLQKGYLDKLQDSIAEPILSVKMPERVMMSVNRALETVFGYTAEECIGESTIMIYQDEKGYFEFASNIAEAIRSGKDAVYSEQLLKRKNGELFPCEIMSSFIMKDGKVTEVISIIKDITERKKVEDALRESEEKYRSVAQSANDAIISADMGEKIISWNKGARQVFGYNEAEALGRPLTTLIPKQFRKAHLAGFHRFISTGEKRIMDKSIELKGLRKDGSEFPLELSLSSWTTDKGRFITAIIRDITERAQAEEKLRESEQRMRKLSEAAFEGIVVAEKGKVIESNDIFAKLFGYTKDELIGKLVTDLISPEDVGVVSENIAKGYEDVYEAKGLKKDGSNFVIEIRGIATPYHGRTAHITAIRDITERKKAESDIAHSLSLTQAIIESTVDGILVVGLDGRISSVNKKFQEIWRIPDDVIAERSDYKTIGCVLNQLKYPDAFLSKIRELYSKPEESSIDILEFADGRIIERNSLPQRIGDDVVGRVWSFRDITERKQAEEKLKLSAMVFDNASEGVIVTDSAAIIQYVNPSFTQITEYEPKEAIGRNPSILKSIRHDKAFYDEMWRCLIKEGEWKGEIWNRKKNGEPYVVRQSINAIKDSDGKTIQYASIFQDITEIKQSADAIEYHAYHDLLTGLPNRLLFVDRLEQVLGRASRDKQRFALLFVDIDDFKKINDNFGHAVGDLLIKGMGTRLTTCVRETDTVCRYAGDEFIMIVENVKSETDIAPIAEKILESLSEPYMHQGKKIFSTVSIGIAIYPADGDSVEELVKNADFAMYNVKEQNKNNYRFFTKELNEEATRRFALEQKMREAVENDEFVVHYQPKISLSSGYMDSMEALVRWKRGADVVSPASFIPLAEKTDLIIPIGERVLFMACEQLKAWNDKGRENLSVSVNISARQMDKGNLLEVIKSTLATTGTKPECLCLEVTETAIMENMDTALATLEAIKKMGVKISLDDFGTGYSSLSHLRKFPIDEIKIDRFFVMNIPDDKEDSAIATSIIAMAQSLNLNVVAEGVETKAQLDFLKDAGCDEAQGYLFSRPVPPEEIGQLLGKGKTDNLISK</sequence>
<dbReference type="SMART" id="SM00086">
    <property type="entry name" value="PAC"/>
    <property type="match status" value="8"/>
</dbReference>
<dbReference type="InterPro" id="IPR000014">
    <property type="entry name" value="PAS"/>
</dbReference>
<dbReference type="InterPro" id="IPR013655">
    <property type="entry name" value="PAS_fold_3"/>
</dbReference>
<keyword evidence="2" id="KW-0597">Phosphoprotein</keyword>
<dbReference type="InterPro" id="IPR000700">
    <property type="entry name" value="PAS-assoc_C"/>
</dbReference>
<dbReference type="PROSITE" id="PS50112">
    <property type="entry name" value="PAS"/>
    <property type="match status" value="7"/>
</dbReference>
<dbReference type="GO" id="GO:0000160">
    <property type="term" value="P:phosphorelay signal transduction system"/>
    <property type="evidence" value="ECO:0007669"/>
    <property type="project" value="UniProtKB-KW"/>
</dbReference>
<feature type="domain" description="PAC" evidence="11">
    <location>
        <begin position="1425"/>
        <end position="1477"/>
    </location>
</feature>
<keyword evidence="9" id="KW-1133">Transmembrane helix</keyword>
<dbReference type="Gene3D" id="3.30.70.270">
    <property type="match status" value="1"/>
</dbReference>
<dbReference type="PROSITE" id="PS50887">
    <property type="entry name" value="GGDEF"/>
    <property type="match status" value="1"/>
</dbReference>
<dbReference type="InterPro" id="IPR000160">
    <property type="entry name" value="GGDEF_dom"/>
</dbReference>
<dbReference type="Pfam" id="PF21623">
    <property type="entry name" value="HK_sensor_dom_bact"/>
    <property type="match status" value="1"/>
</dbReference>
<feature type="domain" description="PAS" evidence="10">
    <location>
        <begin position="1110"/>
        <end position="1183"/>
    </location>
</feature>
<feature type="transmembrane region" description="Helical" evidence="9">
    <location>
        <begin position="6"/>
        <end position="23"/>
    </location>
</feature>
<dbReference type="Pfam" id="PF08447">
    <property type="entry name" value="PAS_3"/>
    <property type="match status" value="2"/>
</dbReference>
<dbReference type="InterPro" id="IPR048760">
    <property type="entry name" value="VP0354-like_sensor_dom"/>
</dbReference>
<dbReference type="SMART" id="SM00052">
    <property type="entry name" value="EAL"/>
    <property type="match status" value="1"/>
</dbReference>
<feature type="domain" description="PAS" evidence="10">
    <location>
        <begin position="854"/>
        <end position="926"/>
    </location>
</feature>
<keyword evidence="3" id="KW-0808">Transferase</keyword>
<dbReference type="CDD" id="cd00130">
    <property type="entry name" value="PAS"/>
    <property type="match status" value="7"/>
</dbReference>
<dbReference type="SMART" id="SM00091">
    <property type="entry name" value="PAS"/>
    <property type="match status" value="9"/>
</dbReference>
<dbReference type="PROSITE" id="PS50883">
    <property type="entry name" value="EAL"/>
    <property type="match status" value="1"/>
</dbReference>
<keyword evidence="6" id="KW-0067">ATP-binding</keyword>
<dbReference type="PROSITE" id="PS50113">
    <property type="entry name" value="PAC"/>
    <property type="match status" value="7"/>
</dbReference>
<feature type="domain" description="PAS" evidence="10">
    <location>
        <begin position="728"/>
        <end position="771"/>
    </location>
</feature>
<evidence type="ECO:0000256" key="7">
    <source>
        <dbReference type="ARBA" id="ARBA00023012"/>
    </source>
</evidence>
<evidence type="ECO:0000259" key="12">
    <source>
        <dbReference type="PROSITE" id="PS50883"/>
    </source>
</evidence>
<proteinExistence type="predicted"/>
<feature type="domain" description="PAC" evidence="11">
    <location>
        <begin position="1059"/>
        <end position="1109"/>
    </location>
</feature>
<dbReference type="SUPFAM" id="SSF141868">
    <property type="entry name" value="EAL domain-like"/>
    <property type="match status" value="1"/>
</dbReference>
<organism evidence="14">
    <name type="scientific">hydrothermal vent metagenome</name>
    <dbReference type="NCBI Taxonomy" id="652676"/>
    <lineage>
        <taxon>unclassified sequences</taxon>
        <taxon>metagenomes</taxon>
        <taxon>ecological metagenomes</taxon>
    </lineage>
</organism>
<keyword evidence="4" id="KW-0547">Nucleotide-binding</keyword>
<evidence type="ECO:0000256" key="8">
    <source>
        <dbReference type="SAM" id="Coils"/>
    </source>
</evidence>
<feature type="domain" description="PAC" evidence="11">
    <location>
        <begin position="564"/>
        <end position="616"/>
    </location>
</feature>
<feature type="domain" description="PAS" evidence="10">
    <location>
        <begin position="610"/>
        <end position="680"/>
    </location>
</feature>
<dbReference type="EMBL" id="UOGE01000093">
    <property type="protein sequence ID" value="VAX24242.1"/>
    <property type="molecule type" value="Genomic_DNA"/>
</dbReference>
<dbReference type="SUPFAM" id="SSF55073">
    <property type="entry name" value="Nucleotide cyclase"/>
    <property type="match status" value="1"/>
</dbReference>
<feature type="domain" description="PAC" evidence="11">
    <location>
        <begin position="799"/>
        <end position="853"/>
    </location>
</feature>
<feature type="coiled-coil region" evidence="8">
    <location>
        <begin position="1093"/>
        <end position="1120"/>
    </location>
</feature>
<evidence type="ECO:0000256" key="9">
    <source>
        <dbReference type="SAM" id="Phobius"/>
    </source>
</evidence>
<dbReference type="GO" id="GO:0005524">
    <property type="term" value="F:ATP binding"/>
    <property type="evidence" value="ECO:0007669"/>
    <property type="project" value="UniProtKB-KW"/>
</dbReference>
<evidence type="ECO:0000259" key="11">
    <source>
        <dbReference type="PROSITE" id="PS50113"/>
    </source>
</evidence>
<accession>A0A3B1C7W3</accession>
<dbReference type="Pfam" id="PF13426">
    <property type="entry name" value="PAS_9"/>
    <property type="match status" value="6"/>
</dbReference>
<feature type="domain" description="PAS" evidence="10">
    <location>
        <begin position="982"/>
        <end position="1052"/>
    </location>
</feature>
<keyword evidence="9" id="KW-0472">Membrane</keyword>
<feature type="domain" description="PAC" evidence="11">
    <location>
        <begin position="438"/>
        <end position="488"/>
    </location>
</feature>
<feature type="domain" description="PAC" evidence="11">
    <location>
        <begin position="930"/>
        <end position="981"/>
    </location>
</feature>
<dbReference type="InterPro" id="IPR043128">
    <property type="entry name" value="Rev_trsase/Diguanyl_cyclase"/>
</dbReference>
<feature type="domain" description="GGDEF" evidence="13">
    <location>
        <begin position="1509"/>
        <end position="1642"/>
    </location>
</feature>
<feature type="domain" description="PAS" evidence="10">
    <location>
        <begin position="385"/>
        <end position="439"/>
    </location>
</feature>
<dbReference type="PANTHER" id="PTHR44757">
    <property type="entry name" value="DIGUANYLATE CYCLASE DGCP"/>
    <property type="match status" value="1"/>
</dbReference>